<sequence>MSLSFFEISMQSLRGISGKIVFLLDLKGKNFGSFSAIDMHMALGLCVNKVDITYMLPTRRQGPASVFSIALRVHECTLIPGWLLIVPKI</sequence>
<dbReference type="AlphaFoldDB" id="A0A1T5HD99"/>
<gene>
    <name evidence="1" type="ORF">SAMN05660293_05332</name>
</gene>
<protein>
    <submittedName>
        <fullName evidence="1">Uncharacterized protein</fullName>
    </submittedName>
</protein>
<evidence type="ECO:0000313" key="1">
    <source>
        <dbReference type="EMBL" id="SKC18559.1"/>
    </source>
</evidence>
<dbReference type="Proteomes" id="UP000190897">
    <property type="component" value="Unassembled WGS sequence"/>
</dbReference>
<dbReference type="RefSeq" id="WP_141110426.1">
    <property type="nucleotide sequence ID" value="NZ_FUZA01000011.1"/>
</dbReference>
<name>A0A1T5HD99_9BACT</name>
<dbReference type="STRING" id="651661.SAMN05660293_05332"/>
<accession>A0A1T5HD99</accession>
<organism evidence="1 2">
    <name type="scientific">Dyadobacter psychrophilus</name>
    <dbReference type="NCBI Taxonomy" id="651661"/>
    <lineage>
        <taxon>Bacteria</taxon>
        <taxon>Pseudomonadati</taxon>
        <taxon>Bacteroidota</taxon>
        <taxon>Cytophagia</taxon>
        <taxon>Cytophagales</taxon>
        <taxon>Spirosomataceae</taxon>
        <taxon>Dyadobacter</taxon>
    </lineage>
</organism>
<dbReference type="EMBL" id="FUZA01000011">
    <property type="protein sequence ID" value="SKC18559.1"/>
    <property type="molecule type" value="Genomic_DNA"/>
</dbReference>
<evidence type="ECO:0000313" key="2">
    <source>
        <dbReference type="Proteomes" id="UP000190897"/>
    </source>
</evidence>
<reference evidence="2" key="1">
    <citation type="submission" date="2017-02" db="EMBL/GenBank/DDBJ databases">
        <authorList>
            <person name="Varghese N."/>
            <person name="Submissions S."/>
        </authorList>
    </citation>
    <scope>NUCLEOTIDE SEQUENCE [LARGE SCALE GENOMIC DNA]</scope>
    <source>
        <strain evidence="2">DSM 22270</strain>
    </source>
</reference>
<keyword evidence="2" id="KW-1185">Reference proteome</keyword>
<proteinExistence type="predicted"/>